<gene>
    <name evidence="2" type="ORF">OTERR_22900</name>
</gene>
<proteinExistence type="predicted"/>
<evidence type="ECO:0000313" key="2">
    <source>
        <dbReference type="EMBL" id="QEL65766.1"/>
    </source>
</evidence>
<dbReference type="KEGG" id="otr:OTERR_22900"/>
<accession>A0A5C1EA37</accession>
<keyword evidence="3" id="KW-1185">Reference proteome</keyword>
<reference evidence="2 3" key="1">
    <citation type="submission" date="2017-07" db="EMBL/GenBank/DDBJ databases">
        <title>Complete genome sequence of Oryzomicrobium terrae TPP412.</title>
        <authorList>
            <person name="Chiu L.-W."/>
            <person name="Lo K.-J."/>
            <person name="Tsai Y.-M."/>
            <person name="Lin S.-S."/>
            <person name="Kuo C.-H."/>
            <person name="Liu C.-T."/>
        </authorList>
    </citation>
    <scope>NUCLEOTIDE SEQUENCE [LARGE SCALE GENOMIC DNA]</scope>
    <source>
        <strain evidence="2 3">TPP412</strain>
    </source>
</reference>
<dbReference type="RefSeq" id="WP_149425864.1">
    <property type="nucleotide sequence ID" value="NZ_CP022579.1"/>
</dbReference>
<organism evidence="2 3">
    <name type="scientific">Oryzomicrobium terrae</name>
    <dbReference type="NCBI Taxonomy" id="1735038"/>
    <lineage>
        <taxon>Bacteria</taxon>
        <taxon>Pseudomonadati</taxon>
        <taxon>Pseudomonadota</taxon>
        <taxon>Betaproteobacteria</taxon>
        <taxon>Rhodocyclales</taxon>
        <taxon>Rhodocyclaceae</taxon>
        <taxon>Oryzomicrobium</taxon>
    </lineage>
</organism>
<feature type="compositionally biased region" description="Low complexity" evidence="1">
    <location>
        <begin position="175"/>
        <end position="186"/>
    </location>
</feature>
<dbReference type="AlphaFoldDB" id="A0A5C1EA37"/>
<dbReference type="Proteomes" id="UP000323671">
    <property type="component" value="Chromosome"/>
</dbReference>
<protein>
    <submittedName>
        <fullName evidence="2">Uncharacterized protein</fullName>
    </submittedName>
</protein>
<evidence type="ECO:0000256" key="1">
    <source>
        <dbReference type="SAM" id="MobiDB-lite"/>
    </source>
</evidence>
<feature type="region of interest" description="Disordered" evidence="1">
    <location>
        <begin position="172"/>
        <end position="223"/>
    </location>
</feature>
<evidence type="ECO:0000313" key="3">
    <source>
        <dbReference type="Proteomes" id="UP000323671"/>
    </source>
</evidence>
<sequence length="223" mass="24627">MFEILNLLYLGATVAAQSLTIVANATSDIPIQEGVRVYAVRMKQQAPLWADHCLYDGVMVEFARDWETVQPFTDNVLPPEPDKPVGYALILTRENCPNKPERPIFNTGDSFFSPLFGRRYVIRDGNRMDTQDYAGAKEESRPKWMPQVLKTIAAEAGSNPVARDFLAELERREQAAAAVPPAGASPREGAAERGQSGGDKMDQVEQLEQQDGAATVAETAMRR</sequence>
<dbReference type="EMBL" id="CP022579">
    <property type="protein sequence ID" value="QEL65766.1"/>
    <property type="molecule type" value="Genomic_DNA"/>
</dbReference>
<name>A0A5C1EA37_9RHOO</name>